<dbReference type="InterPro" id="IPR036477">
    <property type="entry name" value="Formyl_transf_N_sf"/>
</dbReference>
<dbReference type="GO" id="GO:0006189">
    <property type="term" value="P:'de novo' IMP biosynthetic process"/>
    <property type="evidence" value="ECO:0007669"/>
    <property type="project" value="UniProtKB-UniRule"/>
</dbReference>
<reference evidence="8 9" key="1">
    <citation type="submission" date="2018-05" db="EMBL/GenBank/DDBJ databases">
        <title>Genomic Encyclopedia of Type Strains, Phase IV (KMG-IV): sequencing the most valuable type-strain genomes for metagenomic binning, comparative biology and taxonomic classification.</title>
        <authorList>
            <person name="Goeker M."/>
        </authorList>
    </citation>
    <scope>NUCLEOTIDE SEQUENCE [LARGE SCALE GENOMIC DNA]</scope>
    <source>
        <strain evidence="8 9">DSM 28579</strain>
    </source>
</reference>
<dbReference type="InterPro" id="IPR004607">
    <property type="entry name" value="GART"/>
</dbReference>
<comment type="pathway">
    <text evidence="1 6">Purine metabolism; IMP biosynthesis via de novo pathway; N(2)-formyl-N(1)-(5-phospho-D-ribosyl)glycinamide from N(1)-(5-phospho-D-ribosyl)glycinamide (10-formyl THF route): step 1/1.</text>
</comment>
<dbReference type="PANTHER" id="PTHR43369">
    <property type="entry name" value="PHOSPHORIBOSYLGLYCINAMIDE FORMYLTRANSFERASE"/>
    <property type="match status" value="1"/>
</dbReference>
<dbReference type="InterPro" id="IPR001555">
    <property type="entry name" value="GART_AS"/>
</dbReference>
<evidence type="ECO:0000256" key="6">
    <source>
        <dbReference type="HAMAP-Rule" id="MF_01930"/>
    </source>
</evidence>
<accession>A0A7L4URH4</accession>
<dbReference type="CDD" id="cd08645">
    <property type="entry name" value="FMT_core_GART"/>
    <property type="match status" value="1"/>
</dbReference>
<feature type="active site" description="Proton donor" evidence="6">
    <location>
        <position position="102"/>
    </location>
</feature>
<gene>
    <name evidence="6" type="primary">purN</name>
    <name evidence="8" type="ORF">C7377_0689</name>
</gene>
<dbReference type="EC" id="2.1.2.2" evidence="6"/>
<evidence type="ECO:0000256" key="4">
    <source>
        <dbReference type="ARBA" id="ARBA00038440"/>
    </source>
</evidence>
<dbReference type="AlphaFoldDB" id="A0A7L4URH4"/>
<comment type="caution">
    <text evidence="8">The sequence shown here is derived from an EMBL/GenBank/DDBJ whole genome shotgun (WGS) entry which is preliminary data.</text>
</comment>
<dbReference type="SUPFAM" id="SSF53328">
    <property type="entry name" value="Formyltransferase"/>
    <property type="match status" value="1"/>
</dbReference>
<comment type="catalytic activity">
    <reaction evidence="5 6">
        <text>N(1)-(5-phospho-beta-D-ribosyl)glycinamide + (6R)-10-formyltetrahydrofolate = N(2)-formyl-N(1)-(5-phospho-beta-D-ribosyl)glycinamide + (6S)-5,6,7,8-tetrahydrofolate + H(+)</text>
        <dbReference type="Rhea" id="RHEA:15053"/>
        <dbReference type="ChEBI" id="CHEBI:15378"/>
        <dbReference type="ChEBI" id="CHEBI:57453"/>
        <dbReference type="ChEBI" id="CHEBI:143788"/>
        <dbReference type="ChEBI" id="CHEBI:147286"/>
        <dbReference type="ChEBI" id="CHEBI:195366"/>
        <dbReference type="EC" id="2.1.2.2"/>
    </reaction>
</comment>
<dbReference type="GO" id="GO:0004644">
    <property type="term" value="F:phosphoribosylglycinamide formyltransferase activity"/>
    <property type="evidence" value="ECO:0007669"/>
    <property type="project" value="UniProtKB-UniRule"/>
</dbReference>
<dbReference type="UniPathway" id="UPA00074">
    <property type="reaction ID" value="UER00126"/>
</dbReference>
<dbReference type="EMBL" id="QENZ01000003">
    <property type="protein sequence ID" value="PVX52375.1"/>
    <property type="molecule type" value="Genomic_DNA"/>
</dbReference>
<dbReference type="HAMAP" id="MF_01930">
    <property type="entry name" value="PurN"/>
    <property type="match status" value="1"/>
</dbReference>
<evidence type="ECO:0000313" key="8">
    <source>
        <dbReference type="EMBL" id="PVX52375.1"/>
    </source>
</evidence>
<evidence type="ECO:0000256" key="5">
    <source>
        <dbReference type="ARBA" id="ARBA00047664"/>
    </source>
</evidence>
<dbReference type="RefSeq" id="WP_116495912.1">
    <property type="nucleotide sequence ID" value="NZ_QENZ01000003.1"/>
</dbReference>
<keyword evidence="2 6" id="KW-0808">Transferase</keyword>
<sequence length="189" mass="20660">MVKLAVLISGSGTNLQALINAIKNDGLNAEICCVISDNPKAFGLKRAAFVNIPTHVVKRGKGLSKAILPLVEEADYIVLAGFLSILSADFCKKWSRKIINLHPALLPKYGGKGMYGDFVHQAVLNNNEKESGATVHWVTEEIDRGDIITQDSCTVSPNDTVESLAKKVHEIEHRILVEAIRKLTEKTSE</sequence>
<comment type="caution">
    <text evidence="6">Lacks conserved residue(s) required for the propagation of feature annotation.</text>
</comment>
<feature type="domain" description="Formyl transferase N-terminal" evidence="7">
    <location>
        <begin position="3"/>
        <end position="180"/>
    </location>
</feature>
<dbReference type="PROSITE" id="PS00373">
    <property type="entry name" value="GART"/>
    <property type="match status" value="1"/>
</dbReference>
<protein>
    <recommendedName>
        <fullName evidence="6">Phosphoribosylglycinamide formyltransferase</fullName>
        <ecNumber evidence="6">2.1.2.2</ecNumber>
    </recommendedName>
    <alternativeName>
        <fullName evidence="6">5'-phosphoribosylglycinamide transformylase</fullName>
    </alternativeName>
    <alternativeName>
        <fullName evidence="6">GAR transformylase</fullName>
        <shortName evidence="6">GART</shortName>
    </alternativeName>
</protein>
<evidence type="ECO:0000256" key="1">
    <source>
        <dbReference type="ARBA" id="ARBA00005054"/>
    </source>
</evidence>
<feature type="binding site" evidence="6">
    <location>
        <position position="59"/>
    </location>
    <ligand>
        <name>(6R)-10-formyltetrahydrofolate</name>
        <dbReference type="ChEBI" id="CHEBI:195366"/>
    </ligand>
</feature>
<keyword evidence="3 6" id="KW-0658">Purine biosynthesis</keyword>
<dbReference type="PANTHER" id="PTHR43369:SF2">
    <property type="entry name" value="PHOSPHORIBOSYLGLYCINAMIDE FORMYLTRANSFERASE"/>
    <property type="match status" value="1"/>
</dbReference>
<dbReference type="NCBIfam" id="TIGR00639">
    <property type="entry name" value="PurN"/>
    <property type="match status" value="1"/>
</dbReference>
<feature type="site" description="Raises pKa of active site His" evidence="6">
    <location>
        <position position="143"/>
    </location>
</feature>
<comment type="similarity">
    <text evidence="4 6">Belongs to the GART family.</text>
</comment>
<evidence type="ECO:0000313" key="9">
    <source>
        <dbReference type="Proteomes" id="UP000251835"/>
    </source>
</evidence>
<organism evidence="8 9">
    <name type="scientific">Balneicella halophila</name>
    <dbReference type="NCBI Taxonomy" id="1537566"/>
    <lineage>
        <taxon>Bacteria</taxon>
        <taxon>Pseudomonadati</taxon>
        <taxon>Bacteroidota</taxon>
        <taxon>Bacteroidia</taxon>
        <taxon>Bacteroidales</taxon>
        <taxon>Balneicellaceae</taxon>
        <taxon>Balneicella</taxon>
    </lineage>
</organism>
<feature type="binding site" evidence="6">
    <location>
        <begin position="12"/>
        <end position="14"/>
    </location>
    <ligand>
        <name>N(1)-(5-phospho-beta-D-ribosyl)glycinamide</name>
        <dbReference type="ChEBI" id="CHEBI:143788"/>
    </ligand>
</feature>
<evidence type="ECO:0000259" key="7">
    <source>
        <dbReference type="Pfam" id="PF00551"/>
    </source>
</evidence>
<feature type="binding site" evidence="6">
    <location>
        <position position="100"/>
    </location>
    <ligand>
        <name>(6R)-10-formyltetrahydrofolate</name>
        <dbReference type="ChEBI" id="CHEBI:195366"/>
    </ligand>
</feature>
<evidence type="ECO:0000256" key="3">
    <source>
        <dbReference type="ARBA" id="ARBA00022755"/>
    </source>
</evidence>
<dbReference type="Pfam" id="PF00551">
    <property type="entry name" value="Formyl_trans_N"/>
    <property type="match status" value="1"/>
</dbReference>
<keyword evidence="9" id="KW-1185">Reference proteome</keyword>
<comment type="function">
    <text evidence="6">Catalyzes the transfer of a formyl group from 10-formyltetrahydrofolate to 5-phospho-ribosyl-glycinamide (GAR), producing 5-phospho-ribosyl-N-formylglycinamide (FGAR) and tetrahydrofolate.</text>
</comment>
<proteinExistence type="inferred from homology"/>
<dbReference type="InterPro" id="IPR002376">
    <property type="entry name" value="Formyl_transf_N"/>
</dbReference>
<dbReference type="Gene3D" id="3.40.50.170">
    <property type="entry name" value="Formyl transferase, N-terminal domain"/>
    <property type="match status" value="1"/>
</dbReference>
<dbReference type="Proteomes" id="UP000251835">
    <property type="component" value="Unassembled WGS sequence"/>
</dbReference>
<dbReference type="GO" id="GO:0005829">
    <property type="term" value="C:cytosol"/>
    <property type="evidence" value="ECO:0007669"/>
    <property type="project" value="TreeGrafter"/>
</dbReference>
<dbReference type="OrthoDB" id="9806170at2"/>
<name>A0A7L4URH4_BALHA</name>
<evidence type="ECO:0000256" key="2">
    <source>
        <dbReference type="ARBA" id="ARBA00022679"/>
    </source>
</evidence>